<dbReference type="Proteomes" id="UP000823388">
    <property type="component" value="Chromosome 5K"/>
</dbReference>
<keyword evidence="3" id="KW-1185">Reference proteome</keyword>
<comment type="caution">
    <text evidence="2">The sequence shown here is derived from an EMBL/GenBank/DDBJ whole genome shotgun (WGS) entry which is preliminary data.</text>
</comment>
<accession>A0A8T0T5Q3</accession>
<feature type="region of interest" description="Disordered" evidence="1">
    <location>
        <begin position="89"/>
        <end position="121"/>
    </location>
</feature>
<reference evidence="2" key="1">
    <citation type="submission" date="2020-05" db="EMBL/GenBank/DDBJ databases">
        <title>WGS assembly of Panicum virgatum.</title>
        <authorList>
            <person name="Lovell J.T."/>
            <person name="Jenkins J."/>
            <person name="Shu S."/>
            <person name="Juenger T.E."/>
            <person name="Schmutz J."/>
        </authorList>
    </citation>
    <scope>NUCLEOTIDE SEQUENCE</scope>
    <source>
        <strain evidence="2">AP13</strain>
    </source>
</reference>
<proteinExistence type="predicted"/>
<name>A0A8T0T5Q3_PANVG</name>
<dbReference type="AlphaFoldDB" id="A0A8T0T5Q3"/>
<gene>
    <name evidence="2" type="ORF">PVAP13_5KG780101</name>
</gene>
<sequence>MSSIRVARPPPIARWRGLYFFSLSGSFSSLCLVSSLPPSDPVEKLEQIGGWGALAPLITIHLRTCSDRLLFLSISLTLCVASTLSPDLPRRPPFSPSPRPREPHKSTGRAGQHELRGARPCSRADPAELLQQLSSVKSRPWGCGVAVAPCDGGRASGEFRLQAVSFAGGCVLLLDRATGRISVTNATRCSFSNPVTGKGTRGWRPRLGRASPAGQGGAWMRARASGRCGGVAGARRCWPWCPTAPTPFVHKGGEATPVAKAVEKVVVAWACEGRKEATTIAVEEVVVPWPVSGNLFFETGDDMSLDSPLYIYF</sequence>
<evidence type="ECO:0000313" key="3">
    <source>
        <dbReference type="Proteomes" id="UP000823388"/>
    </source>
</evidence>
<organism evidence="2 3">
    <name type="scientific">Panicum virgatum</name>
    <name type="common">Blackwell switchgrass</name>
    <dbReference type="NCBI Taxonomy" id="38727"/>
    <lineage>
        <taxon>Eukaryota</taxon>
        <taxon>Viridiplantae</taxon>
        <taxon>Streptophyta</taxon>
        <taxon>Embryophyta</taxon>
        <taxon>Tracheophyta</taxon>
        <taxon>Spermatophyta</taxon>
        <taxon>Magnoliopsida</taxon>
        <taxon>Liliopsida</taxon>
        <taxon>Poales</taxon>
        <taxon>Poaceae</taxon>
        <taxon>PACMAD clade</taxon>
        <taxon>Panicoideae</taxon>
        <taxon>Panicodae</taxon>
        <taxon>Paniceae</taxon>
        <taxon>Panicinae</taxon>
        <taxon>Panicum</taxon>
        <taxon>Panicum sect. Hiantes</taxon>
    </lineage>
</organism>
<evidence type="ECO:0000313" key="2">
    <source>
        <dbReference type="EMBL" id="KAG2603569.1"/>
    </source>
</evidence>
<protein>
    <submittedName>
        <fullName evidence="2">Uncharacterized protein</fullName>
    </submittedName>
</protein>
<dbReference type="EMBL" id="CM029045">
    <property type="protein sequence ID" value="KAG2603569.1"/>
    <property type="molecule type" value="Genomic_DNA"/>
</dbReference>
<evidence type="ECO:0000256" key="1">
    <source>
        <dbReference type="SAM" id="MobiDB-lite"/>
    </source>
</evidence>
<feature type="compositionally biased region" description="Basic and acidic residues" evidence="1">
    <location>
        <begin position="99"/>
        <end position="117"/>
    </location>
</feature>